<proteinExistence type="predicted"/>
<dbReference type="EMBL" id="REGN01013289">
    <property type="protein sequence ID" value="RMZ94113.1"/>
    <property type="molecule type" value="Genomic_DNA"/>
</dbReference>
<dbReference type="InterPro" id="IPR002913">
    <property type="entry name" value="START_lipid-bd_dom"/>
</dbReference>
<evidence type="ECO:0000313" key="2">
    <source>
        <dbReference type="EMBL" id="RMZ94113.1"/>
    </source>
</evidence>
<dbReference type="AlphaFoldDB" id="A0A3M7P513"/>
<dbReference type="PANTHER" id="PTHR19308">
    <property type="entry name" value="PHOSPHATIDYLCHOLINE TRANSFER PROTEIN"/>
    <property type="match status" value="1"/>
</dbReference>
<organism evidence="2 3">
    <name type="scientific">Brachionus plicatilis</name>
    <name type="common">Marine rotifer</name>
    <name type="synonym">Brachionus muelleri</name>
    <dbReference type="NCBI Taxonomy" id="10195"/>
    <lineage>
        <taxon>Eukaryota</taxon>
        <taxon>Metazoa</taxon>
        <taxon>Spiralia</taxon>
        <taxon>Gnathifera</taxon>
        <taxon>Rotifera</taxon>
        <taxon>Eurotatoria</taxon>
        <taxon>Monogononta</taxon>
        <taxon>Pseudotrocha</taxon>
        <taxon>Ploima</taxon>
        <taxon>Brachionidae</taxon>
        <taxon>Brachionus</taxon>
    </lineage>
</organism>
<dbReference type="GO" id="GO:0005737">
    <property type="term" value="C:cytoplasm"/>
    <property type="evidence" value="ECO:0007669"/>
    <property type="project" value="UniProtKB-ARBA"/>
</dbReference>
<feature type="non-terminal residue" evidence="2">
    <location>
        <position position="231"/>
    </location>
</feature>
<accession>A0A3M7P513</accession>
<dbReference type="SUPFAM" id="SSF55961">
    <property type="entry name" value="Bet v1-like"/>
    <property type="match status" value="1"/>
</dbReference>
<dbReference type="PANTHER" id="PTHR19308:SF14">
    <property type="entry name" value="START DOMAIN-CONTAINING PROTEIN"/>
    <property type="match status" value="1"/>
</dbReference>
<dbReference type="PROSITE" id="PS50848">
    <property type="entry name" value="START"/>
    <property type="match status" value="1"/>
</dbReference>
<evidence type="ECO:0000259" key="1">
    <source>
        <dbReference type="PROSITE" id="PS50848"/>
    </source>
</evidence>
<feature type="domain" description="START" evidence="1">
    <location>
        <begin position="16"/>
        <end position="208"/>
    </location>
</feature>
<sequence length="231" mass="27503">MYKLGEVKIPSDEDFEFIRQFCLEDEGWILENSKKDVKIYTKLNDKCPFKMLRAKADYKCPAQCLYDVVQDQEYCDYWDERKEKSADICQISFNSDIIYYSIKFPKPFRNRDFVIQRCWKDYGENRDKVIFNHSVNHAKYPAKSDRVRGISYLTATLIKPTSPRTCTFYFISQSDPGGLPVWIVNLTTKLYGPKFVDKMHQACLKYDKWKKKNNPDYMPWVHPEQNKSPFL</sequence>
<dbReference type="InterPro" id="IPR051213">
    <property type="entry name" value="START_lipid_transfer"/>
</dbReference>
<dbReference type="GO" id="GO:0008289">
    <property type="term" value="F:lipid binding"/>
    <property type="evidence" value="ECO:0007669"/>
    <property type="project" value="InterPro"/>
</dbReference>
<dbReference type="InterPro" id="IPR023393">
    <property type="entry name" value="START-like_dom_sf"/>
</dbReference>
<keyword evidence="3" id="KW-1185">Reference proteome</keyword>
<dbReference type="STRING" id="10195.A0A3M7P513"/>
<reference evidence="2 3" key="1">
    <citation type="journal article" date="2018" name="Sci. Rep.">
        <title>Genomic signatures of local adaptation to the degree of environmental predictability in rotifers.</title>
        <authorList>
            <person name="Franch-Gras L."/>
            <person name="Hahn C."/>
            <person name="Garcia-Roger E.M."/>
            <person name="Carmona M.J."/>
            <person name="Serra M."/>
            <person name="Gomez A."/>
        </authorList>
    </citation>
    <scope>NUCLEOTIDE SEQUENCE [LARGE SCALE GENOMIC DNA]</scope>
    <source>
        <strain evidence="2">HYR1</strain>
    </source>
</reference>
<dbReference type="OrthoDB" id="5403181at2759"/>
<gene>
    <name evidence="2" type="ORF">BpHYR1_026346</name>
</gene>
<dbReference type="Gene3D" id="3.30.530.20">
    <property type="match status" value="1"/>
</dbReference>
<dbReference type="SMART" id="SM00234">
    <property type="entry name" value="START"/>
    <property type="match status" value="1"/>
</dbReference>
<name>A0A3M7P513_BRAPC</name>
<dbReference type="Pfam" id="PF01852">
    <property type="entry name" value="START"/>
    <property type="match status" value="1"/>
</dbReference>
<protein>
    <submittedName>
        <fullName evidence="2">PCTP protein</fullName>
    </submittedName>
</protein>
<comment type="caution">
    <text evidence="2">The sequence shown here is derived from an EMBL/GenBank/DDBJ whole genome shotgun (WGS) entry which is preliminary data.</text>
</comment>
<evidence type="ECO:0000313" key="3">
    <source>
        <dbReference type="Proteomes" id="UP000276133"/>
    </source>
</evidence>
<dbReference type="Proteomes" id="UP000276133">
    <property type="component" value="Unassembled WGS sequence"/>
</dbReference>